<dbReference type="EMBL" id="JAATIP010000110">
    <property type="protein sequence ID" value="KAF4371619.1"/>
    <property type="molecule type" value="Genomic_DNA"/>
</dbReference>
<comment type="caution">
    <text evidence="2">The sequence shown here is derived from an EMBL/GenBank/DDBJ whole genome shotgun (WGS) entry which is preliminary data.</text>
</comment>
<sequence>MTQLANWKKKHPTTTQISSDRLLNTISNKIETNHISPSPNLLPLPNILPLYPRNVSRAGPGPARHKPGPARHHFGLARPGPARPDSFFWPNGSSPARDNRAGILIILFCFIWIRLETKVKLLLMY</sequence>
<evidence type="ECO:0000313" key="2">
    <source>
        <dbReference type="EMBL" id="KAF4371619.1"/>
    </source>
</evidence>
<dbReference type="AlphaFoldDB" id="A0A7J6FP56"/>
<organism evidence="2 3">
    <name type="scientific">Cannabis sativa</name>
    <name type="common">Hemp</name>
    <name type="synonym">Marijuana</name>
    <dbReference type="NCBI Taxonomy" id="3483"/>
    <lineage>
        <taxon>Eukaryota</taxon>
        <taxon>Viridiplantae</taxon>
        <taxon>Streptophyta</taxon>
        <taxon>Embryophyta</taxon>
        <taxon>Tracheophyta</taxon>
        <taxon>Spermatophyta</taxon>
        <taxon>Magnoliopsida</taxon>
        <taxon>eudicotyledons</taxon>
        <taxon>Gunneridae</taxon>
        <taxon>Pentapetalae</taxon>
        <taxon>rosids</taxon>
        <taxon>fabids</taxon>
        <taxon>Rosales</taxon>
        <taxon>Cannabaceae</taxon>
        <taxon>Cannabis</taxon>
    </lineage>
</organism>
<protein>
    <submittedName>
        <fullName evidence="2">Uncharacterized protein</fullName>
    </submittedName>
</protein>
<feature type="compositionally biased region" description="Basic residues" evidence="1">
    <location>
        <begin position="63"/>
        <end position="75"/>
    </location>
</feature>
<proteinExistence type="predicted"/>
<feature type="region of interest" description="Disordered" evidence="1">
    <location>
        <begin position="55"/>
        <end position="76"/>
    </location>
</feature>
<gene>
    <name evidence="2" type="ORF">F8388_003229</name>
</gene>
<evidence type="ECO:0000313" key="3">
    <source>
        <dbReference type="Proteomes" id="UP000525078"/>
    </source>
</evidence>
<evidence type="ECO:0000256" key="1">
    <source>
        <dbReference type="SAM" id="MobiDB-lite"/>
    </source>
</evidence>
<accession>A0A7J6FP56</accession>
<reference evidence="2 3" key="1">
    <citation type="journal article" date="2020" name="bioRxiv">
        <title>Sequence and annotation of 42 cannabis genomes reveals extensive copy number variation in cannabinoid synthesis and pathogen resistance genes.</title>
        <authorList>
            <person name="Mckernan K.J."/>
            <person name="Helbert Y."/>
            <person name="Kane L.T."/>
            <person name="Ebling H."/>
            <person name="Zhang L."/>
            <person name="Liu B."/>
            <person name="Eaton Z."/>
            <person name="Mclaughlin S."/>
            <person name="Kingan S."/>
            <person name="Baybayan P."/>
            <person name="Concepcion G."/>
            <person name="Jordan M."/>
            <person name="Riva A."/>
            <person name="Barbazuk W."/>
            <person name="Harkins T."/>
        </authorList>
    </citation>
    <scope>NUCLEOTIDE SEQUENCE [LARGE SCALE GENOMIC DNA]</scope>
    <source>
        <strain evidence="3">cv. Jamaican Lion 4</strain>
        <tissue evidence="2">Leaf</tissue>
    </source>
</reference>
<name>A0A7J6FP56_CANSA</name>
<dbReference type="Proteomes" id="UP000525078">
    <property type="component" value="Unassembled WGS sequence"/>
</dbReference>